<keyword evidence="2" id="KW-1185">Reference proteome</keyword>
<dbReference type="Proteomes" id="UP001224890">
    <property type="component" value="Unassembled WGS sequence"/>
</dbReference>
<gene>
    <name evidence="1" type="ORF">BDP55DRAFT_667044</name>
</gene>
<evidence type="ECO:0000313" key="1">
    <source>
        <dbReference type="EMBL" id="KAK1674633.1"/>
    </source>
</evidence>
<comment type="caution">
    <text evidence="1">The sequence shown here is derived from an EMBL/GenBank/DDBJ whole genome shotgun (WGS) entry which is preliminary data.</text>
</comment>
<name>A0AAJ0EUS0_9PEZI</name>
<reference evidence="1" key="1">
    <citation type="submission" date="2021-06" db="EMBL/GenBank/DDBJ databases">
        <title>Comparative genomics, transcriptomics and evolutionary studies reveal genomic signatures of adaptation to plant cell wall in hemibiotrophic fungi.</title>
        <authorList>
            <consortium name="DOE Joint Genome Institute"/>
            <person name="Baroncelli R."/>
            <person name="Diaz J.F."/>
            <person name="Benocci T."/>
            <person name="Peng M."/>
            <person name="Battaglia E."/>
            <person name="Haridas S."/>
            <person name="Andreopoulos W."/>
            <person name="Labutti K."/>
            <person name="Pangilinan J."/>
            <person name="Floch G.L."/>
            <person name="Makela M.R."/>
            <person name="Henrissat B."/>
            <person name="Grigoriev I.V."/>
            <person name="Crouch J.A."/>
            <person name="De Vries R.P."/>
            <person name="Sukno S.A."/>
            <person name="Thon M.R."/>
        </authorList>
    </citation>
    <scope>NUCLEOTIDE SEQUENCE</scope>
    <source>
        <strain evidence="1">CBS 193.32</strain>
    </source>
</reference>
<organism evidence="1 2">
    <name type="scientific">Colletotrichum godetiae</name>
    <dbReference type="NCBI Taxonomy" id="1209918"/>
    <lineage>
        <taxon>Eukaryota</taxon>
        <taxon>Fungi</taxon>
        <taxon>Dikarya</taxon>
        <taxon>Ascomycota</taxon>
        <taxon>Pezizomycotina</taxon>
        <taxon>Sordariomycetes</taxon>
        <taxon>Hypocreomycetidae</taxon>
        <taxon>Glomerellales</taxon>
        <taxon>Glomerellaceae</taxon>
        <taxon>Colletotrichum</taxon>
        <taxon>Colletotrichum acutatum species complex</taxon>
    </lineage>
</organism>
<evidence type="ECO:0000313" key="2">
    <source>
        <dbReference type="Proteomes" id="UP001224890"/>
    </source>
</evidence>
<sequence length="229" mass="26273">MVLVDRRSRSNIGCWIDCESFDRGVEHRIDQLAGREKVSFPGWGCCTRCFQGREALFKAEQSMESAQTGVLLLYPWRTDLTSRDFRRAFEQKVDVLYSSQGGLRKVCFSFCVDPPCLPERGKGEPHPGVFVLVLAARPVCFLQSVAETWDMSFHLSLETWRTSPMVQYCTGVVCEHPEAGFVSWARLRFTWLCVNRKVSFGGEMPMPTWLRTEFRLCSRRVQGQVRALV</sequence>
<proteinExistence type="predicted"/>
<dbReference type="AlphaFoldDB" id="A0AAJ0EUS0"/>
<protein>
    <submittedName>
        <fullName evidence="1">Uncharacterized protein</fullName>
    </submittedName>
</protein>
<accession>A0AAJ0EUS0</accession>
<dbReference type="RefSeq" id="XP_060428636.1">
    <property type="nucleotide sequence ID" value="XM_060575143.1"/>
</dbReference>
<dbReference type="GeneID" id="85459669"/>
<dbReference type="EMBL" id="JAHMHR010000025">
    <property type="protein sequence ID" value="KAK1674633.1"/>
    <property type="molecule type" value="Genomic_DNA"/>
</dbReference>